<organism evidence="1">
    <name type="scientific">mine drainage metagenome</name>
    <dbReference type="NCBI Taxonomy" id="410659"/>
    <lineage>
        <taxon>unclassified sequences</taxon>
        <taxon>metagenomes</taxon>
        <taxon>ecological metagenomes</taxon>
    </lineage>
</organism>
<comment type="caution">
    <text evidence="1">The sequence shown here is derived from an EMBL/GenBank/DDBJ whole genome shotgun (WGS) entry which is preliminary data.</text>
</comment>
<dbReference type="AlphaFoldDB" id="A0A1J5SEK3"/>
<proteinExistence type="predicted"/>
<reference evidence="1" key="1">
    <citation type="submission" date="2016-10" db="EMBL/GenBank/DDBJ databases">
        <title>Sequence of Gallionella enrichment culture.</title>
        <authorList>
            <person name="Poehlein A."/>
            <person name="Muehling M."/>
            <person name="Daniel R."/>
        </authorList>
    </citation>
    <scope>NUCLEOTIDE SEQUENCE</scope>
</reference>
<accession>A0A1J5SEK3</accession>
<name>A0A1J5SEK3_9ZZZZ</name>
<gene>
    <name evidence="1" type="ORF">GALL_154150</name>
</gene>
<protein>
    <submittedName>
        <fullName evidence="1">Uncharacterized protein</fullName>
    </submittedName>
</protein>
<sequence length="375" mass="40301">MLQRINTFLITLASLILLFQVPLANADLFDMVKGPPKPVEVTENSDKKANFKEAFKPEGMFAKDPAPVETASKKVVIAGFQMEFSTEQKAITKNAGSDAGLASSTEKIYYLKGVKDEQFQAITDKSYAAFVEYLKKQGYEVLSPSVLLETGYKEKLAKVNQPPVHRERGVAGEILFGDLSKIGEDKDEKGQEDNASVIATAKDTSPDVYSKFMAGFGSGFKTADALQANVIQLRLKVNFARFDGVRFYWNSGYEDKPQNGISIRGTGMQVFAPGNKMAMYSLAKTVILPNRVAEKGVPIAASTGQTTKRASGGLFKALAGLATGDVVAATSGAVGAAHSTMASDDIEMTAGSDYEAVVGKDVSLFLSMMTEAFPK</sequence>
<dbReference type="EMBL" id="MLJW01000074">
    <property type="protein sequence ID" value="OIR02464.1"/>
    <property type="molecule type" value="Genomic_DNA"/>
</dbReference>
<evidence type="ECO:0000313" key="1">
    <source>
        <dbReference type="EMBL" id="OIR02464.1"/>
    </source>
</evidence>